<dbReference type="Gene3D" id="3.40.50.1820">
    <property type="entry name" value="alpha/beta hydrolase"/>
    <property type="match status" value="1"/>
</dbReference>
<dbReference type="SUPFAM" id="SSF53474">
    <property type="entry name" value="alpha/beta-Hydrolases"/>
    <property type="match status" value="1"/>
</dbReference>
<reference evidence="3 4" key="1">
    <citation type="journal article" date="2019" name="Int. J. Syst. Evol. Microbiol.">
        <title>The Global Catalogue of Microorganisms (GCM) 10K type strain sequencing project: providing services to taxonomists for standard genome sequencing and annotation.</title>
        <authorList>
            <consortium name="The Broad Institute Genomics Platform"/>
            <consortium name="The Broad Institute Genome Sequencing Center for Infectious Disease"/>
            <person name="Wu L."/>
            <person name="Ma J."/>
        </authorList>
    </citation>
    <scope>NUCLEOTIDE SEQUENCE [LARGE SCALE GENOMIC DNA]</scope>
    <source>
        <strain evidence="3 4">JCM 12762</strain>
    </source>
</reference>
<evidence type="ECO:0000259" key="1">
    <source>
        <dbReference type="Pfam" id="PF00561"/>
    </source>
</evidence>
<dbReference type="SUPFAM" id="SSF53756">
    <property type="entry name" value="UDP-Glycosyltransferase/glycogen phosphorylase"/>
    <property type="match status" value="1"/>
</dbReference>
<dbReference type="InterPro" id="IPR007235">
    <property type="entry name" value="Glyco_trans_28_C"/>
</dbReference>
<dbReference type="InterPro" id="IPR050266">
    <property type="entry name" value="AB_hydrolase_sf"/>
</dbReference>
<name>A0ABN1W0A7_9MICO</name>
<dbReference type="Pfam" id="PF00561">
    <property type="entry name" value="Abhydrolase_1"/>
    <property type="match status" value="1"/>
</dbReference>
<dbReference type="InterPro" id="IPR000073">
    <property type="entry name" value="AB_hydrolase_1"/>
</dbReference>
<dbReference type="PANTHER" id="PTHR43798:SF33">
    <property type="entry name" value="HYDROLASE, PUTATIVE (AFU_ORTHOLOGUE AFUA_2G14860)-RELATED"/>
    <property type="match status" value="1"/>
</dbReference>
<dbReference type="Proteomes" id="UP001500943">
    <property type="component" value="Unassembled WGS sequence"/>
</dbReference>
<dbReference type="InterPro" id="IPR029058">
    <property type="entry name" value="AB_hydrolase_fold"/>
</dbReference>
<dbReference type="RefSeq" id="WP_343926483.1">
    <property type="nucleotide sequence ID" value="NZ_BAAAKW010000065.1"/>
</dbReference>
<protein>
    <recommendedName>
        <fullName evidence="5">Alpha/beta fold hydrolase</fullName>
    </recommendedName>
</protein>
<evidence type="ECO:0008006" key="5">
    <source>
        <dbReference type="Google" id="ProtNLM"/>
    </source>
</evidence>
<accession>A0ABN1W0A7</accession>
<evidence type="ECO:0000259" key="2">
    <source>
        <dbReference type="Pfam" id="PF04101"/>
    </source>
</evidence>
<sequence>MKAAQPTTEGSVERGGATISYDVYGEAGPTILLLPTWEIVHQRAWKMQLPYLARHFRVISYDAVGTGHSSRPLDAARYSFGNRVADTIAVLDATDTNAAVVVGFSMGGETAVNLAALHPDRVLGIISIGGSHPWRVPIPGRTPAVAFDPESNPSPKGWAKFDPEYWLRDWQDFIEFFMAEVASDPHSTKAIDDLVEWGLDQQPDVLCWTINDEYEQDIDDLRTRVESLDVPALFIHGTDDHITSFESSQVIQQMIPGAELLAIECAGHAPQVRYPVRVNHAIRDFANRALGTNSLEQTWWVAPGREKRVLYLSSPIGLGHARRDLAIAQELRALHPNAQIEWLAQDPVTRVLDVAGEILHPASAALANESSHIEHESRDHDLAVFQALRNMDEILIHNFMVFDEVTAAGEYDLIIADEAWDVDHYLFENPNLKRGALAWMTDFVGFLPMPSRGAREARVTADYNLEMIEHVDRYHRMRDAAIFVGAADDIVTDTFGPGLPGIRDWTEEHFDFSGYISGFDPAALGEKAELRARLGYREDERVCIAAVGGSGVGAPLLRRIIAAAPAARRAIPGLRMIVVTGPRIDPASLPQAPGVEYRAYVPNLHHHLTACDLAIVQGGLTTTMELTAAKVPFIYVPLQQHFEQRFHVRARLDRYRAGRFMEYDDLHPEALAAAMAEEIDREINYRDVETDGAARAAAMLARLL</sequence>
<feature type="domain" description="Glycosyl transferase family 28 C-terminal" evidence="2">
    <location>
        <begin position="547"/>
        <end position="679"/>
    </location>
</feature>
<keyword evidence="4" id="KW-1185">Reference proteome</keyword>
<gene>
    <name evidence="3" type="ORF">GCM10009655_25800</name>
</gene>
<proteinExistence type="predicted"/>
<dbReference type="PRINTS" id="PR00412">
    <property type="entry name" value="EPOXHYDRLASE"/>
</dbReference>
<dbReference type="EMBL" id="BAAAKW010000065">
    <property type="protein sequence ID" value="GAA1225992.1"/>
    <property type="molecule type" value="Genomic_DNA"/>
</dbReference>
<dbReference type="PANTHER" id="PTHR43798">
    <property type="entry name" value="MONOACYLGLYCEROL LIPASE"/>
    <property type="match status" value="1"/>
</dbReference>
<organism evidence="3 4">
    <name type="scientific">Rhodoglobus aureus</name>
    <dbReference type="NCBI Taxonomy" id="191497"/>
    <lineage>
        <taxon>Bacteria</taxon>
        <taxon>Bacillati</taxon>
        <taxon>Actinomycetota</taxon>
        <taxon>Actinomycetes</taxon>
        <taxon>Micrococcales</taxon>
        <taxon>Microbacteriaceae</taxon>
        <taxon>Rhodoglobus</taxon>
    </lineage>
</organism>
<dbReference type="Pfam" id="PF04101">
    <property type="entry name" value="Glyco_tran_28_C"/>
    <property type="match status" value="1"/>
</dbReference>
<comment type="caution">
    <text evidence="3">The sequence shown here is derived from an EMBL/GenBank/DDBJ whole genome shotgun (WGS) entry which is preliminary data.</text>
</comment>
<evidence type="ECO:0000313" key="4">
    <source>
        <dbReference type="Proteomes" id="UP001500943"/>
    </source>
</evidence>
<evidence type="ECO:0000313" key="3">
    <source>
        <dbReference type="EMBL" id="GAA1225992.1"/>
    </source>
</evidence>
<dbReference type="PRINTS" id="PR00111">
    <property type="entry name" value="ABHYDROLASE"/>
</dbReference>
<dbReference type="InterPro" id="IPR000639">
    <property type="entry name" value="Epox_hydrolase-like"/>
</dbReference>
<dbReference type="Gene3D" id="3.40.50.2000">
    <property type="entry name" value="Glycogen Phosphorylase B"/>
    <property type="match status" value="1"/>
</dbReference>
<feature type="domain" description="AB hydrolase-1" evidence="1">
    <location>
        <begin position="30"/>
        <end position="271"/>
    </location>
</feature>